<dbReference type="Pfam" id="PF09339">
    <property type="entry name" value="HTH_IclR"/>
    <property type="match status" value="1"/>
</dbReference>
<evidence type="ECO:0000256" key="3">
    <source>
        <dbReference type="ARBA" id="ARBA00023163"/>
    </source>
</evidence>
<dbReference type="Gene3D" id="3.30.450.40">
    <property type="match status" value="1"/>
</dbReference>
<accession>A0A9D1CNW0</accession>
<evidence type="ECO:0000259" key="7">
    <source>
        <dbReference type="PROSITE" id="PS51078"/>
    </source>
</evidence>
<evidence type="ECO:0000256" key="1">
    <source>
        <dbReference type="ARBA" id="ARBA00023015"/>
    </source>
</evidence>
<dbReference type="InterPro" id="IPR005471">
    <property type="entry name" value="Tscrpt_reg_IclR_N"/>
</dbReference>
<dbReference type="SMART" id="SM00346">
    <property type="entry name" value="HTH_ICLR"/>
    <property type="match status" value="1"/>
</dbReference>
<dbReference type="AlphaFoldDB" id="A0A9D1CNW0"/>
<keyword evidence="3" id="KW-0804">Transcription</keyword>
<dbReference type="Proteomes" id="UP000886874">
    <property type="component" value="Unassembled WGS sequence"/>
</dbReference>
<evidence type="ECO:0000256" key="2">
    <source>
        <dbReference type="ARBA" id="ARBA00023125"/>
    </source>
</evidence>
<dbReference type="PANTHER" id="PTHR30136">
    <property type="entry name" value="HELIX-TURN-HELIX TRANSCRIPTIONAL REGULATOR, ICLR FAMILY"/>
    <property type="match status" value="1"/>
</dbReference>
<dbReference type="GO" id="GO:0003677">
    <property type="term" value="F:DNA binding"/>
    <property type="evidence" value="ECO:0007669"/>
    <property type="project" value="UniProtKB-KW"/>
</dbReference>
<name>A0A9D1CNW0_9FIRM</name>
<feature type="domain" description="IclR-ED" evidence="7">
    <location>
        <begin position="69"/>
        <end position="250"/>
    </location>
</feature>
<dbReference type="PROSITE" id="PS51078">
    <property type="entry name" value="ICLR_ED"/>
    <property type="match status" value="1"/>
</dbReference>
<proteinExistence type="predicted"/>
<reference evidence="8" key="2">
    <citation type="journal article" date="2021" name="PeerJ">
        <title>Extensive microbial diversity within the chicken gut microbiome revealed by metagenomics and culture.</title>
        <authorList>
            <person name="Gilroy R."/>
            <person name="Ravi A."/>
            <person name="Getino M."/>
            <person name="Pursley I."/>
            <person name="Horton D.L."/>
            <person name="Alikhan N.F."/>
            <person name="Baker D."/>
            <person name="Gharbi K."/>
            <person name="Hall N."/>
            <person name="Watson M."/>
            <person name="Adriaenssens E.M."/>
            <person name="Foster-Nyarko E."/>
            <person name="Jarju S."/>
            <person name="Secka A."/>
            <person name="Antonio M."/>
            <person name="Oren A."/>
            <person name="Chaudhuri R.R."/>
            <person name="La Ragione R."/>
            <person name="Hildebrand F."/>
            <person name="Pallen M.J."/>
        </authorList>
    </citation>
    <scope>NUCLEOTIDE SEQUENCE</scope>
    <source>
        <strain evidence="8">ChiSjej2B20-13462</strain>
    </source>
</reference>
<dbReference type="InterPro" id="IPR029016">
    <property type="entry name" value="GAF-like_dom_sf"/>
</dbReference>
<organism evidence="8 9">
    <name type="scientific">Candidatus Avoscillospira stercorigallinarum</name>
    <dbReference type="NCBI Taxonomy" id="2840708"/>
    <lineage>
        <taxon>Bacteria</taxon>
        <taxon>Bacillati</taxon>
        <taxon>Bacillota</taxon>
        <taxon>Clostridia</taxon>
        <taxon>Eubacteriales</taxon>
        <taxon>Oscillospiraceae</taxon>
        <taxon>Oscillospiraceae incertae sedis</taxon>
        <taxon>Candidatus Avoscillospira</taxon>
    </lineage>
</organism>
<dbReference type="GO" id="GO:0003700">
    <property type="term" value="F:DNA-binding transcription factor activity"/>
    <property type="evidence" value="ECO:0007669"/>
    <property type="project" value="TreeGrafter"/>
</dbReference>
<dbReference type="InterPro" id="IPR036388">
    <property type="entry name" value="WH-like_DNA-bd_sf"/>
</dbReference>
<evidence type="ECO:0000256" key="5">
    <source>
        <dbReference type="ARBA" id="ARBA00070406"/>
    </source>
</evidence>
<dbReference type="InterPro" id="IPR050707">
    <property type="entry name" value="HTH_MetabolicPath_Reg"/>
</dbReference>
<comment type="caution">
    <text evidence="8">The sequence shown here is derived from an EMBL/GenBank/DDBJ whole genome shotgun (WGS) entry which is preliminary data.</text>
</comment>
<dbReference type="SUPFAM" id="SSF46785">
    <property type="entry name" value="Winged helix' DNA-binding domain"/>
    <property type="match status" value="1"/>
</dbReference>
<keyword evidence="2" id="KW-0238">DNA-binding</keyword>
<dbReference type="Gene3D" id="1.10.10.10">
    <property type="entry name" value="Winged helix-like DNA-binding domain superfamily/Winged helix DNA-binding domain"/>
    <property type="match status" value="1"/>
</dbReference>
<evidence type="ECO:0000256" key="4">
    <source>
        <dbReference type="ARBA" id="ARBA00058938"/>
    </source>
</evidence>
<dbReference type="PANTHER" id="PTHR30136:SF35">
    <property type="entry name" value="HTH-TYPE TRANSCRIPTIONAL REGULATOR RV1719"/>
    <property type="match status" value="1"/>
</dbReference>
<dbReference type="FunFam" id="1.10.10.10:FF:000056">
    <property type="entry name" value="IclR family transcriptional regulator"/>
    <property type="match status" value="1"/>
</dbReference>
<protein>
    <recommendedName>
        <fullName evidence="5">Glycerol operon regulatory protein</fullName>
    </recommendedName>
</protein>
<evidence type="ECO:0000313" key="9">
    <source>
        <dbReference type="Proteomes" id="UP000886874"/>
    </source>
</evidence>
<evidence type="ECO:0000259" key="6">
    <source>
        <dbReference type="PROSITE" id="PS51077"/>
    </source>
</evidence>
<dbReference type="PROSITE" id="PS51077">
    <property type="entry name" value="HTH_ICLR"/>
    <property type="match status" value="1"/>
</dbReference>
<sequence>MQEGKIIQSVAKAMCLLDLLAASERPMTLAEISAQTGWPKSTVHGLLSTMREFSAVSQDEDGRYLLGIRLFEYGCTLSNSWTIIEIAKPYIQHISYETGETVFLSILDRGEVITLDRADNRTGLNTTAEVGCRLPIHCTSQGKLFLAYMPEAERRSILSQAKLEPYTPLTITSPEALNRELLLIRSQGYAIENGEYKTGLRSVSAPIFDHAGAVPYAIGIIGMFRQIESEQFSRATRVVVETAQKISKAL</sequence>
<keyword evidence="1" id="KW-0805">Transcription regulation</keyword>
<gene>
    <name evidence="8" type="ORF">IAA67_07755</name>
</gene>
<dbReference type="SUPFAM" id="SSF55781">
    <property type="entry name" value="GAF domain-like"/>
    <property type="match status" value="1"/>
</dbReference>
<evidence type="ECO:0000313" key="8">
    <source>
        <dbReference type="EMBL" id="HIQ70206.1"/>
    </source>
</evidence>
<dbReference type="InterPro" id="IPR036390">
    <property type="entry name" value="WH_DNA-bd_sf"/>
</dbReference>
<comment type="function">
    <text evidence="4">May be an activator protein for the gylABX operon.</text>
</comment>
<dbReference type="GO" id="GO:0045892">
    <property type="term" value="P:negative regulation of DNA-templated transcription"/>
    <property type="evidence" value="ECO:0007669"/>
    <property type="project" value="TreeGrafter"/>
</dbReference>
<feature type="domain" description="HTH iclR-type" evidence="6">
    <location>
        <begin position="7"/>
        <end position="68"/>
    </location>
</feature>
<dbReference type="Pfam" id="PF01614">
    <property type="entry name" value="IclR_C"/>
    <property type="match status" value="1"/>
</dbReference>
<reference evidence="8" key="1">
    <citation type="submission" date="2020-10" db="EMBL/GenBank/DDBJ databases">
        <authorList>
            <person name="Gilroy R."/>
        </authorList>
    </citation>
    <scope>NUCLEOTIDE SEQUENCE</scope>
    <source>
        <strain evidence="8">ChiSjej2B20-13462</strain>
    </source>
</reference>
<dbReference type="InterPro" id="IPR014757">
    <property type="entry name" value="Tscrpt_reg_IclR_C"/>
</dbReference>
<dbReference type="EMBL" id="DVFN01000109">
    <property type="protein sequence ID" value="HIQ70206.1"/>
    <property type="molecule type" value="Genomic_DNA"/>
</dbReference>